<dbReference type="InterPro" id="IPR023395">
    <property type="entry name" value="MCP_dom_sf"/>
</dbReference>
<accession>A0ABN9UFG6</accession>
<evidence type="ECO:0000256" key="2">
    <source>
        <dbReference type="ARBA" id="ARBA00022692"/>
    </source>
</evidence>
<evidence type="ECO:0000256" key="4">
    <source>
        <dbReference type="SAM" id="Phobius"/>
    </source>
</evidence>
<proteinExistence type="predicted"/>
<feature type="transmembrane region" description="Helical" evidence="4">
    <location>
        <begin position="170"/>
        <end position="191"/>
    </location>
</feature>
<comment type="subcellular location">
    <subcellularLocation>
        <location evidence="1">Membrane</location>
    </subcellularLocation>
</comment>
<keyword evidence="3 4" id="KW-0472">Membrane</keyword>
<keyword evidence="2 4" id="KW-0812">Transmembrane</keyword>
<evidence type="ECO:0000313" key="5">
    <source>
        <dbReference type="EMBL" id="CAK0858300.1"/>
    </source>
</evidence>
<organism evidence="5 6">
    <name type="scientific">Prorocentrum cordatum</name>
    <dbReference type="NCBI Taxonomy" id="2364126"/>
    <lineage>
        <taxon>Eukaryota</taxon>
        <taxon>Sar</taxon>
        <taxon>Alveolata</taxon>
        <taxon>Dinophyceae</taxon>
        <taxon>Prorocentrales</taxon>
        <taxon>Prorocentraceae</taxon>
        <taxon>Prorocentrum</taxon>
    </lineage>
</organism>
<keyword evidence="6" id="KW-1185">Reference proteome</keyword>
<protein>
    <submittedName>
        <fullName evidence="5">Uncharacterized protein</fullName>
    </submittedName>
</protein>
<sequence length="222" mass="24881">MLPMKGARDWRMCCSISCICMVMLGSASLPLLVLDPLTQRLTRGACDERALGEEVHVAGCGELSEGQGDVVAPFLSNVERFPFFEVIYAIMSFIPVSAYWQGIVGGWLYGTITVPVQNFRFRRKMERPIEPCLLWQAYPPTVLRDMAYGCSRCVIYSALARHLTTDSTSVVVTAFLFGVATWLACVFSSPLNEWRGYWVQPPNAKVPLGQFFKQESDTFARL</sequence>
<comment type="caution">
    <text evidence="5">The sequence shown here is derived from an EMBL/GenBank/DDBJ whole genome shotgun (WGS) entry which is preliminary data.</text>
</comment>
<dbReference type="EMBL" id="CAUYUJ010015808">
    <property type="protein sequence ID" value="CAK0858300.1"/>
    <property type="molecule type" value="Genomic_DNA"/>
</dbReference>
<gene>
    <name evidence="5" type="ORF">PCOR1329_LOCUS48136</name>
</gene>
<evidence type="ECO:0000313" key="6">
    <source>
        <dbReference type="Proteomes" id="UP001189429"/>
    </source>
</evidence>
<feature type="transmembrane region" description="Helical" evidence="4">
    <location>
        <begin position="12"/>
        <end position="33"/>
    </location>
</feature>
<dbReference type="SUPFAM" id="SSF103506">
    <property type="entry name" value="Mitochondrial carrier"/>
    <property type="match status" value="1"/>
</dbReference>
<dbReference type="Proteomes" id="UP001189429">
    <property type="component" value="Unassembled WGS sequence"/>
</dbReference>
<feature type="transmembrane region" description="Helical" evidence="4">
    <location>
        <begin position="86"/>
        <end position="116"/>
    </location>
</feature>
<evidence type="ECO:0000256" key="1">
    <source>
        <dbReference type="ARBA" id="ARBA00004370"/>
    </source>
</evidence>
<name>A0ABN9UFG6_9DINO</name>
<reference evidence="5" key="1">
    <citation type="submission" date="2023-10" db="EMBL/GenBank/DDBJ databases">
        <authorList>
            <person name="Chen Y."/>
            <person name="Shah S."/>
            <person name="Dougan E. K."/>
            <person name="Thang M."/>
            <person name="Chan C."/>
        </authorList>
    </citation>
    <scope>NUCLEOTIDE SEQUENCE [LARGE SCALE GENOMIC DNA]</scope>
</reference>
<keyword evidence="4" id="KW-1133">Transmembrane helix</keyword>
<evidence type="ECO:0000256" key="3">
    <source>
        <dbReference type="ARBA" id="ARBA00023136"/>
    </source>
</evidence>